<proteinExistence type="predicted"/>
<dbReference type="EMBL" id="JAVDPW010000008">
    <property type="protein sequence ID" value="MDR6292066.1"/>
    <property type="molecule type" value="Genomic_DNA"/>
</dbReference>
<accession>A0ABU1JTW3</accession>
<keyword evidence="3" id="KW-1185">Reference proteome</keyword>
<evidence type="ECO:0000259" key="1">
    <source>
        <dbReference type="Pfam" id="PF13460"/>
    </source>
</evidence>
<feature type="domain" description="NAD(P)-binding" evidence="1">
    <location>
        <begin position="9"/>
        <end position="131"/>
    </location>
</feature>
<dbReference type="PANTHER" id="PTHR48079:SF6">
    <property type="entry name" value="NAD(P)-BINDING DOMAIN-CONTAINING PROTEIN-RELATED"/>
    <property type="match status" value="1"/>
</dbReference>
<dbReference type="InterPro" id="IPR051783">
    <property type="entry name" value="NAD(P)-dependent_oxidoreduct"/>
</dbReference>
<evidence type="ECO:0000313" key="2">
    <source>
        <dbReference type="EMBL" id="MDR6292066.1"/>
    </source>
</evidence>
<dbReference type="RefSeq" id="WP_309797833.1">
    <property type="nucleotide sequence ID" value="NZ_JAVDPW010000008.1"/>
</dbReference>
<dbReference type="Pfam" id="PF13460">
    <property type="entry name" value="NAD_binding_10"/>
    <property type="match status" value="1"/>
</dbReference>
<dbReference type="InterPro" id="IPR016040">
    <property type="entry name" value="NAD(P)-bd_dom"/>
</dbReference>
<name>A0ABU1JTW3_9PROT</name>
<protein>
    <submittedName>
        <fullName evidence="2">Nucleoside-diphosphate-sugar epimerase</fullName>
    </submittedName>
</protein>
<dbReference type="Proteomes" id="UP001262410">
    <property type="component" value="Unassembled WGS sequence"/>
</dbReference>
<gene>
    <name evidence="2" type="ORF">E9232_004604</name>
</gene>
<evidence type="ECO:0000313" key="3">
    <source>
        <dbReference type="Proteomes" id="UP001262410"/>
    </source>
</evidence>
<dbReference type="PANTHER" id="PTHR48079">
    <property type="entry name" value="PROTEIN YEEZ"/>
    <property type="match status" value="1"/>
</dbReference>
<dbReference type="SUPFAM" id="SSF51735">
    <property type="entry name" value="NAD(P)-binding Rossmann-fold domains"/>
    <property type="match status" value="1"/>
</dbReference>
<organism evidence="2 3">
    <name type="scientific">Inquilinus ginsengisoli</name>
    <dbReference type="NCBI Taxonomy" id="363840"/>
    <lineage>
        <taxon>Bacteria</taxon>
        <taxon>Pseudomonadati</taxon>
        <taxon>Pseudomonadota</taxon>
        <taxon>Alphaproteobacteria</taxon>
        <taxon>Rhodospirillales</taxon>
        <taxon>Rhodospirillaceae</taxon>
        <taxon>Inquilinus</taxon>
    </lineage>
</organism>
<comment type="caution">
    <text evidence="2">The sequence shown here is derived from an EMBL/GenBank/DDBJ whole genome shotgun (WGS) entry which is preliminary data.</text>
</comment>
<reference evidence="2 3" key="1">
    <citation type="submission" date="2023-07" db="EMBL/GenBank/DDBJ databases">
        <title>Sorghum-associated microbial communities from plants grown in Nebraska, USA.</title>
        <authorList>
            <person name="Schachtman D."/>
        </authorList>
    </citation>
    <scope>NUCLEOTIDE SEQUENCE [LARGE SCALE GENOMIC DNA]</scope>
    <source>
        <strain evidence="2 3">584</strain>
    </source>
</reference>
<sequence length="245" mass="25441">MPTKIFLAGATGAIGRRLLPLLLEAGYQVHGTTRSAAKADDLRAAGAVPVVVDVFDAPALLQAMAAVRPEIVIHQLTDLPPALDPARMAEAVTGNARIRSEGTRNLVAAAREAGARRLIAQSIAWAYAPGTPPYAEDQPLDRQAEGPRRISVEGVAALEVQVLHTPPLQGIVLRYGQFYGPGTGVDAPKGPGAVHVDAAARAARLAIDRGGPGIFNIAEAGGPVLTDKAVRDLGWDAGFRLPGLA</sequence>
<dbReference type="InterPro" id="IPR036291">
    <property type="entry name" value="NAD(P)-bd_dom_sf"/>
</dbReference>
<dbReference type="Gene3D" id="3.40.50.720">
    <property type="entry name" value="NAD(P)-binding Rossmann-like Domain"/>
    <property type="match status" value="1"/>
</dbReference>